<dbReference type="Gene3D" id="3.40.50.2300">
    <property type="match status" value="1"/>
</dbReference>
<dbReference type="EMBL" id="QYUN01000002">
    <property type="protein sequence ID" value="RJG05392.1"/>
    <property type="molecule type" value="Genomic_DNA"/>
</dbReference>
<accession>A0A418WYX8</accession>
<proteinExistence type="predicted"/>
<feature type="DNA-binding region" description="OmpR/PhoB-type" evidence="7">
    <location>
        <begin position="128"/>
        <end position="231"/>
    </location>
</feature>
<dbReference type="Pfam" id="PF00072">
    <property type="entry name" value="Response_reg"/>
    <property type="match status" value="1"/>
</dbReference>
<dbReference type="InterPro" id="IPR001867">
    <property type="entry name" value="OmpR/PhoB-type_DNA-bd"/>
</dbReference>
<dbReference type="GO" id="GO:0000156">
    <property type="term" value="F:phosphorelay response regulator activity"/>
    <property type="evidence" value="ECO:0007669"/>
    <property type="project" value="TreeGrafter"/>
</dbReference>
<dbReference type="InterPro" id="IPR001789">
    <property type="entry name" value="Sig_transdc_resp-reg_receiver"/>
</dbReference>
<dbReference type="PROSITE" id="PS51755">
    <property type="entry name" value="OMPR_PHOB"/>
    <property type="match status" value="1"/>
</dbReference>
<evidence type="ECO:0000313" key="10">
    <source>
        <dbReference type="EMBL" id="RJG05392.1"/>
    </source>
</evidence>
<feature type="domain" description="Response regulatory" evidence="8">
    <location>
        <begin position="7"/>
        <end position="121"/>
    </location>
</feature>
<dbReference type="OrthoDB" id="8583421at2"/>
<evidence type="ECO:0000256" key="3">
    <source>
        <dbReference type="ARBA" id="ARBA00023015"/>
    </source>
</evidence>
<feature type="modified residue" description="4-aspartylphosphate" evidence="6">
    <location>
        <position position="56"/>
    </location>
</feature>
<evidence type="ECO:0000256" key="5">
    <source>
        <dbReference type="ARBA" id="ARBA00023163"/>
    </source>
</evidence>
<dbReference type="AlphaFoldDB" id="A0A418WYX8"/>
<dbReference type="Pfam" id="PF00486">
    <property type="entry name" value="Trans_reg_C"/>
    <property type="match status" value="1"/>
</dbReference>
<dbReference type="SUPFAM" id="SSF52172">
    <property type="entry name" value="CheY-like"/>
    <property type="match status" value="1"/>
</dbReference>
<keyword evidence="3" id="KW-0805">Transcription regulation</keyword>
<evidence type="ECO:0000256" key="1">
    <source>
        <dbReference type="ARBA" id="ARBA00022553"/>
    </source>
</evidence>
<dbReference type="PROSITE" id="PS50110">
    <property type="entry name" value="RESPONSE_REGULATORY"/>
    <property type="match status" value="1"/>
</dbReference>
<dbReference type="InterPro" id="IPR039420">
    <property type="entry name" value="WalR-like"/>
</dbReference>
<dbReference type="GO" id="GO:0005829">
    <property type="term" value="C:cytosol"/>
    <property type="evidence" value="ECO:0007669"/>
    <property type="project" value="TreeGrafter"/>
</dbReference>
<protein>
    <submittedName>
        <fullName evidence="10">DNA-binding response regulator</fullName>
    </submittedName>
</protein>
<evidence type="ECO:0000259" key="8">
    <source>
        <dbReference type="PROSITE" id="PS50110"/>
    </source>
</evidence>
<dbReference type="GO" id="GO:0000976">
    <property type="term" value="F:transcription cis-regulatory region binding"/>
    <property type="evidence" value="ECO:0007669"/>
    <property type="project" value="TreeGrafter"/>
</dbReference>
<dbReference type="RefSeq" id="WP_119737046.1">
    <property type="nucleotide sequence ID" value="NZ_QYUN01000002.1"/>
</dbReference>
<dbReference type="PANTHER" id="PTHR48111">
    <property type="entry name" value="REGULATOR OF RPOS"/>
    <property type="match status" value="1"/>
</dbReference>
<organism evidence="10 11">
    <name type="scientific">Noviherbaspirillum cavernae</name>
    <dbReference type="NCBI Taxonomy" id="2320862"/>
    <lineage>
        <taxon>Bacteria</taxon>
        <taxon>Pseudomonadati</taxon>
        <taxon>Pseudomonadota</taxon>
        <taxon>Betaproteobacteria</taxon>
        <taxon>Burkholderiales</taxon>
        <taxon>Oxalobacteraceae</taxon>
        <taxon>Noviherbaspirillum</taxon>
    </lineage>
</organism>
<dbReference type="GO" id="GO:0032993">
    <property type="term" value="C:protein-DNA complex"/>
    <property type="evidence" value="ECO:0007669"/>
    <property type="project" value="TreeGrafter"/>
</dbReference>
<dbReference type="InterPro" id="IPR016032">
    <property type="entry name" value="Sig_transdc_resp-reg_C-effctor"/>
</dbReference>
<dbReference type="SMART" id="SM00862">
    <property type="entry name" value="Trans_reg_C"/>
    <property type="match status" value="1"/>
</dbReference>
<reference evidence="10 11" key="1">
    <citation type="submission" date="2018-09" db="EMBL/GenBank/DDBJ databases">
        <authorList>
            <person name="Zhu H."/>
        </authorList>
    </citation>
    <scope>NUCLEOTIDE SEQUENCE [LARGE SCALE GENOMIC DNA]</scope>
    <source>
        <strain evidence="10 11">K2R10-39</strain>
    </source>
</reference>
<dbReference type="CDD" id="cd00383">
    <property type="entry name" value="trans_reg_C"/>
    <property type="match status" value="1"/>
</dbReference>
<evidence type="ECO:0000313" key="11">
    <source>
        <dbReference type="Proteomes" id="UP000285190"/>
    </source>
</evidence>
<keyword evidence="2" id="KW-0902">Two-component regulatory system</keyword>
<keyword evidence="11" id="KW-1185">Reference proteome</keyword>
<evidence type="ECO:0000256" key="7">
    <source>
        <dbReference type="PROSITE-ProRule" id="PRU01091"/>
    </source>
</evidence>
<name>A0A418WYX8_9BURK</name>
<dbReference type="GO" id="GO:0006355">
    <property type="term" value="P:regulation of DNA-templated transcription"/>
    <property type="evidence" value="ECO:0007669"/>
    <property type="project" value="InterPro"/>
</dbReference>
<evidence type="ECO:0000256" key="4">
    <source>
        <dbReference type="ARBA" id="ARBA00023125"/>
    </source>
</evidence>
<evidence type="ECO:0000256" key="2">
    <source>
        <dbReference type="ARBA" id="ARBA00023012"/>
    </source>
</evidence>
<dbReference type="CDD" id="cd17574">
    <property type="entry name" value="REC_OmpR"/>
    <property type="match status" value="1"/>
</dbReference>
<evidence type="ECO:0000259" key="9">
    <source>
        <dbReference type="PROSITE" id="PS51755"/>
    </source>
</evidence>
<dbReference type="PANTHER" id="PTHR48111:SF1">
    <property type="entry name" value="TWO-COMPONENT RESPONSE REGULATOR ORR33"/>
    <property type="match status" value="1"/>
</dbReference>
<keyword evidence="1 6" id="KW-0597">Phosphoprotein</keyword>
<dbReference type="SUPFAM" id="SSF46894">
    <property type="entry name" value="C-terminal effector domain of the bipartite response regulators"/>
    <property type="match status" value="1"/>
</dbReference>
<dbReference type="Gene3D" id="1.10.10.10">
    <property type="entry name" value="Winged helix-like DNA-binding domain superfamily/Winged helix DNA-binding domain"/>
    <property type="match status" value="1"/>
</dbReference>
<gene>
    <name evidence="10" type="ORF">D3870_04575</name>
</gene>
<dbReference type="SMART" id="SM00448">
    <property type="entry name" value="REC"/>
    <property type="match status" value="1"/>
</dbReference>
<feature type="domain" description="OmpR/PhoB-type" evidence="9">
    <location>
        <begin position="128"/>
        <end position="231"/>
    </location>
</feature>
<keyword evidence="4 7" id="KW-0238">DNA-binding</keyword>
<evidence type="ECO:0000256" key="6">
    <source>
        <dbReference type="PROSITE-ProRule" id="PRU00169"/>
    </source>
</evidence>
<sequence length="239" mass="25547">MKAVAAPIALVEDNDSLRTELAFHLTCAGHAVTGLADGAALDLHLATQPCRLVVLDLGLPGEDGLSICARLRQSRPEIGIVMLTARGMAHDRLAGLQGGADAYLVKPAPAEELLAVITNLLRRLAAAGSVPAAAPAPAWIFNQRKLTLTAPNGEMLTLTHAESLLLQTLQRNAPEPASRRQLVEALGGNYLDFAEHRLEVAISRLRRKLSQAWPEAEAIRAARGVGYLLTQPCLLQNDE</sequence>
<dbReference type="Proteomes" id="UP000285190">
    <property type="component" value="Unassembled WGS sequence"/>
</dbReference>
<dbReference type="InterPro" id="IPR011006">
    <property type="entry name" value="CheY-like_superfamily"/>
</dbReference>
<keyword evidence="5" id="KW-0804">Transcription</keyword>
<comment type="caution">
    <text evidence="10">The sequence shown here is derived from an EMBL/GenBank/DDBJ whole genome shotgun (WGS) entry which is preliminary data.</text>
</comment>
<dbReference type="InterPro" id="IPR036388">
    <property type="entry name" value="WH-like_DNA-bd_sf"/>
</dbReference>